<protein>
    <submittedName>
        <fullName evidence="2">3-oxoacid CoA-transferase subunit A</fullName>
    </submittedName>
</protein>
<dbReference type="Pfam" id="PF01144">
    <property type="entry name" value="CoA_trans"/>
    <property type="match status" value="1"/>
</dbReference>
<dbReference type="InterPro" id="IPR004165">
    <property type="entry name" value="CoA_trans_fam_I"/>
</dbReference>
<evidence type="ECO:0000313" key="3">
    <source>
        <dbReference type="Proteomes" id="UP000774130"/>
    </source>
</evidence>
<sequence>MSKIMRAIDAVQVVKDGDTVAIGGFGPLGCPVQLIKFLFARSDAKDLHIALNAPNGMVLRHLERLIKERSKKLTTTFMRGSQSAEIFFDHQQLDLVPQGTFAERLRSAGAGIPAFYTPVGVGTIVAEGKETKIFDGKEYLMEYSLPVDVGFVRATKVDRDGNCFLEGSTKNFTQLIPPAAKYTIVEAESIVEVGEIDPELVTISGIHIDAIVKVGARNE</sequence>
<keyword evidence="3" id="KW-1185">Reference proteome</keyword>
<dbReference type="Proteomes" id="UP000774130">
    <property type="component" value="Unassembled WGS sequence"/>
</dbReference>
<comment type="caution">
    <text evidence="2">The sequence shown here is derived from an EMBL/GenBank/DDBJ whole genome shotgun (WGS) entry which is preliminary data.</text>
</comment>
<reference evidence="2 3" key="1">
    <citation type="submission" date="2021-06" db="EMBL/GenBank/DDBJ databases">
        <title>Enterococcus alishanensis sp. nov., a novel lactic acid bacterium isolated from fresh coffee beans.</title>
        <authorList>
            <person name="Chen Y.-S."/>
        </authorList>
    </citation>
    <scope>NUCLEOTIDE SEQUENCE [LARGE SCALE GENOMIC DNA]</scope>
    <source>
        <strain evidence="2 3">ALS3</strain>
    </source>
</reference>
<dbReference type="InterPro" id="IPR012792">
    <property type="entry name" value="3-oxoacid_CoA-transf_A"/>
</dbReference>
<dbReference type="PANTHER" id="PTHR13707:SF57">
    <property type="entry name" value="SUCCINYL-COA:3-KETOACID COENZYME A TRANSFERASE SUBUNIT B-RELATED"/>
    <property type="match status" value="1"/>
</dbReference>
<evidence type="ECO:0000313" key="2">
    <source>
        <dbReference type="EMBL" id="MBV7389147.1"/>
    </source>
</evidence>
<dbReference type="InterPro" id="IPR004163">
    <property type="entry name" value="CoA_transf_BS"/>
</dbReference>
<dbReference type="RefSeq" id="WP_218324218.1">
    <property type="nucleotide sequence ID" value="NZ_JAHUZB010000001.1"/>
</dbReference>
<dbReference type="EMBL" id="JAHUZB010000001">
    <property type="protein sequence ID" value="MBV7389147.1"/>
    <property type="molecule type" value="Genomic_DNA"/>
</dbReference>
<keyword evidence="1" id="KW-0808">Transferase</keyword>
<accession>A0ABS6T7M7</accession>
<dbReference type="NCBIfam" id="TIGR02429">
    <property type="entry name" value="pcaI_scoA_fam"/>
    <property type="match status" value="1"/>
</dbReference>
<evidence type="ECO:0000256" key="1">
    <source>
        <dbReference type="ARBA" id="ARBA00022679"/>
    </source>
</evidence>
<dbReference type="PROSITE" id="PS01273">
    <property type="entry name" value="COA_TRANSF_1"/>
    <property type="match status" value="1"/>
</dbReference>
<dbReference type="PANTHER" id="PTHR13707">
    <property type="entry name" value="KETOACID-COENZYME A TRANSFERASE"/>
    <property type="match status" value="1"/>
</dbReference>
<proteinExistence type="predicted"/>
<name>A0ABS6T7M7_9ENTE</name>
<gene>
    <name evidence="2" type="ORF">KUA55_00530</name>
</gene>
<dbReference type="SMART" id="SM00882">
    <property type="entry name" value="CoA_trans"/>
    <property type="match status" value="1"/>
</dbReference>
<organism evidence="2 3">
    <name type="scientific">Enterococcus alishanensis</name>
    <dbReference type="NCBI Taxonomy" id="1303817"/>
    <lineage>
        <taxon>Bacteria</taxon>
        <taxon>Bacillati</taxon>
        <taxon>Bacillota</taxon>
        <taxon>Bacilli</taxon>
        <taxon>Lactobacillales</taxon>
        <taxon>Enterococcaceae</taxon>
        <taxon>Enterococcus</taxon>
    </lineage>
</organism>